<evidence type="ECO:0000313" key="4">
    <source>
        <dbReference type="Proteomes" id="UP001313282"/>
    </source>
</evidence>
<dbReference type="Proteomes" id="UP001313282">
    <property type="component" value="Unassembled WGS sequence"/>
</dbReference>
<gene>
    <name evidence="3" type="ORF">TWF718_007706</name>
</gene>
<feature type="compositionally biased region" description="Polar residues" evidence="1">
    <location>
        <begin position="1"/>
        <end position="12"/>
    </location>
</feature>
<evidence type="ECO:0000313" key="3">
    <source>
        <dbReference type="EMBL" id="KAK6342303.1"/>
    </source>
</evidence>
<name>A0AAN8MUZ0_9PEZI</name>
<dbReference type="EMBL" id="JAVHNR010000005">
    <property type="protein sequence ID" value="KAK6342303.1"/>
    <property type="molecule type" value="Genomic_DNA"/>
</dbReference>
<sequence>MAGSTWFASSDKATPPIPPAGAEQFLGQSIQDNADQPRTSSICGISRRVFFLLLPIFILVAIVIALAAGLGIALGKKSSSEPSVIATSPGPGTSTTQTAETMTITSAVPTTISQWVIPSGALALNFTQVSTTGGGCAPTGWIQEPQERQDYVNIAAKGSTYYAQESFGGVGFLSSELIYVPEGESGPATYAYTFSFGPRTIGADCNVSNTLTTRFVRSENANCLATWTLTSDCVGPNGDRILTGEYCQIYFETELPAALASR</sequence>
<keyword evidence="2" id="KW-0812">Transmembrane</keyword>
<feature type="region of interest" description="Disordered" evidence="1">
    <location>
        <begin position="1"/>
        <end position="22"/>
    </location>
</feature>
<reference evidence="3 4" key="1">
    <citation type="submission" date="2019-10" db="EMBL/GenBank/DDBJ databases">
        <authorList>
            <person name="Palmer J.M."/>
        </authorList>
    </citation>
    <scope>NUCLEOTIDE SEQUENCE [LARGE SCALE GENOMIC DNA]</scope>
    <source>
        <strain evidence="3 4">TWF718</strain>
    </source>
</reference>
<keyword evidence="2" id="KW-0472">Membrane</keyword>
<keyword evidence="2" id="KW-1133">Transmembrane helix</keyword>
<evidence type="ECO:0000256" key="2">
    <source>
        <dbReference type="SAM" id="Phobius"/>
    </source>
</evidence>
<evidence type="ECO:0000256" key="1">
    <source>
        <dbReference type="SAM" id="MobiDB-lite"/>
    </source>
</evidence>
<proteinExistence type="predicted"/>
<accession>A0AAN8MUZ0</accession>
<keyword evidence="4" id="KW-1185">Reference proteome</keyword>
<feature type="transmembrane region" description="Helical" evidence="2">
    <location>
        <begin position="49"/>
        <end position="74"/>
    </location>
</feature>
<protein>
    <submittedName>
        <fullName evidence="3">Uncharacterized protein</fullName>
    </submittedName>
</protein>
<dbReference type="AlphaFoldDB" id="A0AAN8MUZ0"/>
<organism evidence="3 4">
    <name type="scientific">Orbilia javanica</name>
    <dbReference type="NCBI Taxonomy" id="47235"/>
    <lineage>
        <taxon>Eukaryota</taxon>
        <taxon>Fungi</taxon>
        <taxon>Dikarya</taxon>
        <taxon>Ascomycota</taxon>
        <taxon>Pezizomycotina</taxon>
        <taxon>Orbiliomycetes</taxon>
        <taxon>Orbiliales</taxon>
        <taxon>Orbiliaceae</taxon>
        <taxon>Orbilia</taxon>
    </lineage>
</organism>
<comment type="caution">
    <text evidence="3">The sequence shown here is derived from an EMBL/GenBank/DDBJ whole genome shotgun (WGS) entry which is preliminary data.</text>
</comment>